<evidence type="ECO:0000256" key="1">
    <source>
        <dbReference type="SAM" id="MobiDB-lite"/>
    </source>
</evidence>
<dbReference type="Proteomes" id="UP000622317">
    <property type="component" value="Unassembled WGS sequence"/>
</dbReference>
<accession>A0A927FAG4</accession>
<proteinExistence type="predicted"/>
<feature type="region of interest" description="Disordered" evidence="1">
    <location>
        <begin position="22"/>
        <end position="42"/>
    </location>
</feature>
<comment type="caution">
    <text evidence="2">The sequence shown here is derived from an EMBL/GenBank/DDBJ whole genome shotgun (WGS) entry which is preliminary data.</text>
</comment>
<reference evidence="2" key="1">
    <citation type="submission" date="2020-09" db="EMBL/GenBank/DDBJ databases">
        <title>Pelagicoccus enzymogenes sp. nov. with an EPS production, isolated from marine sediment.</title>
        <authorList>
            <person name="Feng X."/>
        </authorList>
    </citation>
    <scope>NUCLEOTIDE SEQUENCE</scope>
    <source>
        <strain evidence="2">NFK12</strain>
    </source>
</reference>
<evidence type="ECO:0000313" key="2">
    <source>
        <dbReference type="EMBL" id="MBD5780829.1"/>
    </source>
</evidence>
<protein>
    <recommendedName>
        <fullName evidence="4">TonB C-terminal domain-containing protein</fullName>
    </recommendedName>
</protein>
<evidence type="ECO:0008006" key="4">
    <source>
        <dbReference type="Google" id="ProtNLM"/>
    </source>
</evidence>
<keyword evidence="3" id="KW-1185">Reference proteome</keyword>
<dbReference type="PROSITE" id="PS51257">
    <property type="entry name" value="PROKAR_LIPOPROTEIN"/>
    <property type="match status" value="1"/>
</dbReference>
<evidence type="ECO:0000313" key="3">
    <source>
        <dbReference type="Proteomes" id="UP000622317"/>
    </source>
</evidence>
<name>A0A927FAG4_9BACT</name>
<dbReference type="RefSeq" id="WP_191617937.1">
    <property type="nucleotide sequence ID" value="NZ_JACYFG010000038.1"/>
</dbReference>
<organism evidence="2 3">
    <name type="scientific">Pelagicoccus enzymogenes</name>
    <dbReference type="NCBI Taxonomy" id="2773457"/>
    <lineage>
        <taxon>Bacteria</taxon>
        <taxon>Pseudomonadati</taxon>
        <taxon>Verrucomicrobiota</taxon>
        <taxon>Opitutia</taxon>
        <taxon>Puniceicoccales</taxon>
        <taxon>Pelagicoccaceae</taxon>
        <taxon>Pelagicoccus</taxon>
    </lineage>
</organism>
<dbReference type="EMBL" id="JACYFG010000038">
    <property type="protein sequence ID" value="MBD5780829.1"/>
    <property type="molecule type" value="Genomic_DNA"/>
</dbReference>
<gene>
    <name evidence="2" type="ORF">IEN85_15115</name>
</gene>
<sequence length="131" mass="14622">MNKTITVLAIYTLAITGCKTTDRPKNDEGYETPNPMLKDRPSELKDVDIKPTIIRTGDPKLPIEFQGEINAVVSLIVTREGRPLKPHIDKTNYPEYNSLVLAFVDTFEFNSAKHDGNSVAVWVPVPIILSN</sequence>
<dbReference type="AlphaFoldDB" id="A0A927FAG4"/>